<organism evidence="1 2">
    <name type="scientific">Nitrososphaera viennensis EN76</name>
    <dbReference type="NCBI Taxonomy" id="926571"/>
    <lineage>
        <taxon>Archaea</taxon>
        <taxon>Nitrososphaerota</taxon>
        <taxon>Nitrososphaeria</taxon>
        <taxon>Nitrososphaerales</taxon>
        <taxon>Nitrososphaeraceae</taxon>
        <taxon>Nitrososphaera</taxon>
    </lineage>
</organism>
<gene>
    <name evidence="1" type="ORF">NVIE_009380</name>
</gene>
<evidence type="ECO:0000313" key="2">
    <source>
        <dbReference type="Proteomes" id="UP000027093"/>
    </source>
</evidence>
<dbReference type="STRING" id="926571.NVIE_009380"/>
<keyword evidence="2" id="KW-1185">Reference proteome</keyword>
<dbReference type="AlphaFoldDB" id="A0A060HHX9"/>
<dbReference type="Proteomes" id="UP000027093">
    <property type="component" value="Chromosome"/>
</dbReference>
<reference evidence="1 2" key="1">
    <citation type="journal article" date="2014" name="Int. J. Syst. Evol. Microbiol.">
        <title>Nitrososphaera viennensis gen. nov., sp. nov., an aerobic and mesophilic, ammonia-oxidizing archaeon from soil and a member of the archaeal phylum Thaumarchaeota.</title>
        <authorList>
            <person name="Stieglmeier M."/>
            <person name="Klingl A."/>
            <person name="Alves R.J."/>
            <person name="Rittmann S.K."/>
            <person name="Melcher M."/>
            <person name="Leisch N."/>
            <person name="Schleper C."/>
        </authorList>
    </citation>
    <scope>NUCLEOTIDE SEQUENCE [LARGE SCALE GENOMIC DNA]</scope>
    <source>
        <strain evidence="1">EN76</strain>
    </source>
</reference>
<proteinExistence type="predicted"/>
<sequence length="246" mass="28377">MIILKDTEKLVREDRVELSGDDGRKYGNGTLYLTNTRLMFETENGVVPRLIVLYTIQSVVPVKKHEFTVSYMDDDGTKIFTDRYKMREGGNCEDWIADFRNTSNVSISSGVELAYSKSTTEGRANGIESSQDDRQNVNDVVVDVNAKTLSWKKVEGWRKFPEEHIWQGTERLDSMTKEEWLALKKESVVLDERLDRLHSEYYEAKKSKNKQRCGEIKEEMKLIDKELYGGGVVPFKSIAADTWPER</sequence>
<dbReference type="HOGENOM" id="CLU_1127119_0_0_2"/>
<evidence type="ECO:0000313" key="1">
    <source>
        <dbReference type="EMBL" id="AIC15163.1"/>
    </source>
</evidence>
<dbReference type="EMBL" id="CP007536">
    <property type="protein sequence ID" value="AIC15163.1"/>
    <property type="molecule type" value="Genomic_DNA"/>
</dbReference>
<dbReference type="KEGG" id="nvn:NVIE_009380"/>
<evidence type="ECO:0008006" key="3">
    <source>
        <dbReference type="Google" id="ProtNLM"/>
    </source>
</evidence>
<name>A0A060HHX9_9ARCH</name>
<protein>
    <recommendedName>
        <fullName evidence="3">GRAM domain-containing protein</fullName>
    </recommendedName>
</protein>
<accession>A0A060HHX9</accession>